<feature type="region of interest" description="Disordered" evidence="1">
    <location>
        <begin position="173"/>
        <end position="239"/>
    </location>
</feature>
<gene>
    <name evidence="2" type="ORF">PMEA_00026575</name>
</gene>
<feature type="region of interest" description="Disordered" evidence="1">
    <location>
        <begin position="475"/>
        <end position="517"/>
    </location>
</feature>
<feature type="region of interest" description="Disordered" evidence="1">
    <location>
        <begin position="1"/>
        <end position="40"/>
    </location>
</feature>
<feature type="region of interest" description="Disordered" evidence="1">
    <location>
        <begin position="290"/>
        <end position="314"/>
    </location>
</feature>
<name>A0AAU9XMP8_9CNID</name>
<feature type="compositionally biased region" description="Basic residues" evidence="1">
    <location>
        <begin position="545"/>
        <end position="563"/>
    </location>
</feature>
<sequence>VSLIEDDEETNNEGSSCQQEAMEDESATLPSREINEVAPNQHLNSFNLRNVSMAAKDRVHDFALDLANTTSSQPDTSSHLNQSKSPASESAIFLEFGPDPVNEESFSYPERVSMLSPMYHGKLISNLLIHNLAEISAPQVNASQEMGDVDMEKAKENYKTTGDSWANSHVSLTEDDEETNNEGSSCQQEAMEDESATLPSSEINAVAPDQHLNSFPSPDVSMLAKKRENDSSETTMMSSDVPHVCASPVWEIHETGCPPSSSAQTPVTHSWSSTLTSGRSIDIGLKTTCATPAENKTPGETAATSSDGSIITDLNTTDMPSFRCKSGTSAKKESCDFGTSATSSDVDANQVITKSSRFADIFSPSLNEFKEQESTGDSLSHSRVSLRIDEVEARQNSSACVRRSESPSKNTQSHDKGSVNPLTNSLGLKQSDFENTSIISCCCDGKAYIENEASPSCSKSFGFVAKMSTGLENSNLVSKRSKRKRKRGAPECSNVESVEPLRKSPRFAMETGENQTESPLIKVKIEHQHPPAEDLGDPTDAATSAKKRSSPKAKGKTRKRKRSVRESSDISDKPLQNFPWLETNEPQVVSPQAEGEKEQPRVKVEVPQSPEALEYAHFCLRNAYHALLGATAKNVTIQPQVNTA</sequence>
<comment type="caution">
    <text evidence="2">The sequence shown here is derived from an EMBL/GenBank/DDBJ whole genome shotgun (WGS) entry which is preliminary data.</text>
</comment>
<accession>A0AAU9XMP8</accession>
<feature type="region of interest" description="Disordered" evidence="1">
    <location>
        <begin position="395"/>
        <end position="427"/>
    </location>
</feature>
<protein>
    <submittedName>
        <fullName evidence="2">Uncharacterized protein</fullName>
    </submittedName>
</protein>
<dbReference type="AlphaFoldDB" id="A0AAU9XMP8"/>
<feature type="compositionally biased region" description="Acidic residues" evidence="1">
    <location>
        <begin position="1"/>
        <end position="11"/>
    </location>
</feature>
<feature type="non-terminal residue" evidence="2">
    <location>
        <position position="644"/>
    </location>
</feature>
<feature type="region of interest" description="Disordered" evidence="1">
    <location>
        <begin position="530"/>
        <end position="605"/>
    </location>
</feature>
<reference evidence="2 3" key="1">
    <citation type="submission" date="2022-05" db="EMBL/GenBank/DDBJ databases">
        <authorList>
            <consortium name="Genoscope - CEA"/>
            <person name="William W."/>
        </authorList>
    </citation>
    <scope>NUCLEOTIDE SEQUENCE [LARGE SCALE GENOMIC DNA]</scope>
</reference>
<evidence type="ECO:0000313" key="3">
    <source>
        <dbReference type="Proteomes" id="UP001159428"/>
    </source>
</evidence>
<dbReference type="EMBL" id="CALNXJ010000050">
    <property type="protein sequence ID" value="CAH3152172.1"/>
    <property type="molecule type" value="Genomic_DNA"/>
</dbReference>
<feature type="compositionally biased region" description="Basic and acidic residues" evidence="1">
    <location>
        <begin position="594"/>
        <end position="604"/>
    </location>
</feature>
<feature type="compositionally biased region" description="Basic and acidic residues" evidence="1">
    <location>
        <begin position="402"/>
        <end position="417"/>
    </location>
</feature>
<feature type="non-terminal residue" evidence="2">
    <location>
        <position position="1"/>
    </location>
</feature>
<organism evidence="2 3">
    <name type="scientific">Pocillopora meandrina</name>
    <dbReference type="NCBI Taxonomy" id="46732"/>
    <lineage>
        <taxon>Eukaryota</taxon>
        <taxon>Metazoa</taxon>
        <taxon>Cnidaria</taxon>
        <taxon>Anthozoa</taxon>
        <taxon>Hexacorallia</taxon>
        <taxon>Scleractinia</taxon>
        <taxon>Astrocoeniina</taxon>
        <taxon>Pocilloporidae</taxon>
        <taxon>Pocillopora</taxon>
    </lineage>
</organism>
<keyword evidence="3" id="KW-1185">Reference proteome</keyword>
<evidence type="ECO:0000313" key="2">
    <source>
        <dbReference type="EMBL" id="CAH3152172.1"/>
    </source>
</evidence>
<feature type="compositionally biased region" description="Polar residues" evidence="1">
    <location>
        <begin position="302"/>
        <end position="314"/>
    </location>
</feature>
<dbReference type="Proteomes" id="UP001159428">
    <property type="component" value="Unassembled WGS sequence"/>
</dbReference>
<evidence type="ECO:0000256" key="1">
    <source>
        <dbReference type="SAM" id="MobiDB-lite"/>
    </source>
</evidence>
<proteinExistence type="predicted"/>